<dbReference type="InterPro" id="IPR011990">
    <property type="entry name" value="TPR-like_helical_dom_sf"/>
</dbReference>
<name>A0A5M6I8L6_9PROT</name>
<feature type="compositionally biased region" description="Low complexity" evidence="1">
    <location>
        <begin position="329"/>
        <end position="359"/>
    </location>
</feature>
<protein>
    <recommendedName>
        <fullName evidence="2">SHOCT domain-containing protein</fullName>
    </recommendedName>
</protein>
<evidence type="ECO:0000313" key="4">
    <source>
        <dbReference type="Proteomes" id="UP000324065"/>
    </source>
</evidence>
<dbReference type="Gene3D" id="1.25.40.10">
    <property type="entry name" value="Tetratricopeptide repeat domain"/>
    <property type="match status" value="1"/>
</dbReference>
<dbReference type="AlphaFoldDB" id="A0A5M6I8L6"/>
<accession>A0A5M6I8L6</accession>
<gene>
    <name evidence="3" type="ORF">F1188_15050</name>
</gene>
<feature type="domain" description="SHOCT" evidence="2">
    <location>
        <begin position="404"/>
        <end position="430"/>
    </location>
</feature>
<feature type="compositionally biased region" description="Pro residues" evidence="1">
    <location>
        <begin position="360"/>
        <end position="372"/>
    </location>
</feature>
<dbReference type="Pfam" id="PF09851">
    <property type="entry name" value="SHOCT"/>
    <property type="match status" value="1"/>
</dbReference>
<sequence>MAEARRSRSIGRLRAPPRVARHLGAAALGLSLAIARGAPALAQYDATAARCLSAPAPTAADPCRRAFATDRANGPVAIKLAEALRYGGDADQAVRVLEQAQAAGASGADLAHALRLALSYRDEQRYQEEQAAARASDDSAVRLRVERIKCDTLGGRRALTACETALRLAPGDADLQARRAQLRASLGSGTGGGSGTAAARPAAPDPAPASAPAAPPATTDTDRPPPRPDHAALGPKPGSTAPETPDAAEAPEVADSPAPERPSADTETDTDVAIVPPTAVPAPAVTEDETEDRTAEASTAPAAPGPDTPATEAPAALGERPDAPDADTDPAAVAAVPSTPTEPDAPATEPEGTPIAPADTAPPPAQGPPPSPTQTEPPRSVIVLGGEGSGLPSPPTDPQTSIGAQLATLKSLRDQGLLTEEEFQAQRQAIFRRAFGRSPSDGGTGRNP</sequence>
<dbReference type="EMBL" id="VWPJ01000016">
    <property type="protein sequence ID" value="KAA5604533.1"/>
    <property type="molecule type" value="Genomic_DNA"/>
</dbReference>
<evidence type="ECO:0000259" key="2">
    <source>
        <dbReference type="Pfam" id="PF09851"/>
    </source>
</evidence>
<keyword evidence="4" id="KW-1185">Reference proteome</keyword>
<feature type="compositionally biased region" description="Low complexity" evidence="1">
    <location>
        <begin position="272"/>
        <end position="285"/>
    </location>
</feature>
<organism evidence="3 4">
    <name type="scientific">Roseospira marina</name>
    <dbReference type="NCBI Taxonomy" id="140057"/>
    <lineage>
        <taxon>Bacteria</taxon>
        <taxon>Pseudomonadati</taxon>
        <taxon>Pseudomonadota</taxon>
        <taxon>Alphaproteobacteria</taxon>
        <taxon>Rhodospirillales</taxon>
        <taxon>Rhodospirillaceae</taxon>
        <taxon>Roseospira</taxon>
    </lineage>
</organism>
<dbReference type="OrthoDB" id="5996503at2"/>
<dbReference type="RefSeq" id="WP_150063271.1">
    <property type="nucleotide sequence ID" value="NZ_JACHII010000013.1"/>
</dbReference>
<feature type="compositionally biased region" description="Pro residues" evidence="1">
    <location>
        <begin position="203"/>
        <end position="215"/>
    </location>
</feature>
<reference evidence="3 4" key="1">
    <citation type="submission" date="2019-09" db="EMBL/GenBank/DDBJ databases">
        <title>Genome sequence of Roseospira marina, one of the more divergent members of the non-sulfur purple photosynthetic bacterial family, the Rhodospirillaceae.</title>
        <authorList>
            <person name="Meyer T."/>
            <person name="Kyndt J."/>
        </authorList>
    </citation>
    <scope>NUCLEOTIDE SEQUENCE [LARGE SCALE GENOMIC DNA]</scope>
    <source>
        <strain evidence="3 4">DSM 15113</strain>
    </source>
</reference>
<evidence type="ECO:0000256" key="1">
    <source>
        <dbReference type="SAM" id="MobiDB-lite"/>
    </source>
</evidence>
<dbReference type="InterPro" id="IPR018649">
    <property type="entry name" value="SHOCT"/>
</dbReference>
<proteinExistence type="predicted"/>
<feature type="region of interest" description="Disordered" evidence="1">
    <location>
        <begin position="185"/>
        <end position="403"/>
    </location>
</feature>
<feature type="compositionally biased region" description="Low complexity" evidence="1">
    <location>
        <begin position="239"/>
        <end position="257"/>
    </location>
</feature>
<comment type="caution">
    <text evidence="3">The sequence shown here is derived from an EMBL/GenBank/DDBJ whole genome shotgun (WGS) entry which is preliminary data.</text>
</comment>
<feature type="compositionally biased region" description="Basic and acidic residues" evidence="1">
    <location>
        <begin position="220"/>
        <end position="230"/>
    </location>
</feature>
<dbReference type="Proteomes" id="UP000324065">
    <property type="component" value="Unassembled WGS sequence"/>
</dbReference>
<evidence type="ECO:0000313" key="3">
    <source>
        <dbReference type="EMBL" id="KAA5604533.1"/>
    </source>
</evidence>
<dbReference type="SUPFAM" id="SSF48452">
    <property type="entry name" value="TPR-like"/>
    <property type="match status" value="1"/>
</dbReference>